<evidence type="ECO:0000313" key="1">
    <source>
        <dbReference type="EMBL" id="QHS92898.1"/>
    </source>
</evidence>
<dbReference type="EMBL" id="MN739193">
    <property type="protein sequence ID" value="QHS92898.1"/>
    <property type="molecule type" value="Genomic_DNA"/>
</dbReference>
<organism evidence="1">
    <name type="scientific">viral metagenome</name>
    <dbReference type="NCBI Taxonomy" id="1070528"/>
    <lineage>
        <taxon>unclassified sequences</taxon>
        <taxon>metagenomes</taxon>
        <taxon>organismal metagenomes</taxon>
    </lineage>
</organism>
<protein>
    <submittedName>
        <fullName evidence="1">Uncharacterized protein</fullName>
    </submittedName>
</protein>
<proteinExistence type="predicted"/>
<name>A0A6C0BNB6_9ZZZZ</name>
<accession>A0A6C0BNB6</accession>
<dbReference type="AlphaFoldDB" id="A0A6C0BNB6"/>
<sequence>MSQFNIIKDQEQSITSSEYTNIITSSSEDILRQLLELNPYVNLGRELTIARLHHLIMKLSPDIRSIHRSLREVGNISPTCEFNDSKITIGLGRGGECKFIYDEIVDSVGLSSLTIEALRTCTDCIDPEDEYDTGIDMMDITLNNLSVNEHDLELIWHLSSLSPTQVYDRESKRLTDNGILALSLKDLSQNVETIEKIRSYPGAIDRVLSHCKEMKNVLANVSRKHWQSSEIMYRLPHLWTNRIRIDRDYHRIQIEYRSDIHVQMMLNFTNRAIPSSEIASIDRGESWDRTYVTINLKDSYTWGRTIVDELNILRNLPLVSSLTIN</sequence>
<reference evidence="1" key="1">
    <citation type="journal article" date="2020" name="Nature">
        <title>Giant virus diversity and host interactions through global metagenomics.</title>
        <authorList>
            <person name="Schulz F."/>
            <person name="Roux S."/>
            <person name="Paez-Espino D."/>
            <person name="Jungbluth S."/>
            <person name="Walsh D.A."/>
            <person name="Denef V.J."/>
            <person name="McMahon K.D."/>
            <person name="Konstantinidis K.T."/>
            <person name="Eloe-Fadrosh E.A."/>
            <person name="Kyrpides N.C."/>
            <person name="Woyke T."/>
        </authorList>
    </citation>
    <scope>NUCLEOTIDE SEQUENCE</scope>
    <source>
        <strain evidence="1">GVMAG-M-3300017651-5</strain>
    </source>
</reference>